<evidence type="ECO:0000313" key="3">
    <source>
        <dbReference type="Proteomes" id="UP001341840"/>
    </source>
</evidence>
<proteinExistence type="predicted"/>
<feature type="region of interest" description="Disordered" evidence="1">
    <location>
        <begin position="61"/>
        <end position="119"/>
    </location>
</feature>
<feature type="region of interest" description="Disordered" evidence="1">
    <location>
        <begin position="197"/>
        <end position="233"/>
    </location>
</feature>
<keyword evidence="3" id="KW-1185">Reference proteome</keyword>
<sequence length="310" mass="35967">MSLKYPSIPRYKLGIGVNRAKPLSIYDEEDIQQSLKQRNTPVESENDEELDKIILLKKAAKGESDNIEEGDRDMREEDSIQNYEAEFEGRASKEQPRDEGMAIQVKEEEQGNLIPGNQSLEDEYEMMRFRARLAILKGKKNKKDEEENNWSFSMEQEIKEDKLLGNQKLKLYEKAIGDILKKFQGLNQQQLSKGITNIEKEGGQGEQRKLKKEKRKTKEANFVYGDPDPNKRKKQWESMTASMGNLENPRSLIEYFNDILTQEENRRAFPLAILKSLPAISSDLCHMVLELEPKDSKSREFKYEAFGMNM</sequence>
<protein>
    <submittedName>
        <fullName evidence="2">Uncharacterized protein</fullName>
    </submittedName>
</protein>
<evidence type="ECO:0000256" key="1">
    <source>
        <dbReference type="SAM" id="MobiDB-lite"/>
    </source>
</evidence>
<feature type="compositionally biased region" description="Basic and acidic residues" evidence="1">
    <location>
        <begin position="198"/>
        <end position="208"/>
    </location>
</feature>
<dbReference type="Proteomes" id="UP001341840">
    <property type="component" value="Unassembled WGS sequence"/>
</dbReference>
<feature type="compositionally biased region" description="Basic and acidic residues" evidence="1">
    <location>
        <begin position="87"/>
        <end position="109"/>
    </location>
</feature>
<gene>
    <name evidence="2" type="ORF">PIB30_041477</name>
</gene>
<accession>A0ABU6RFM2</accession>
<reference evidence="2 3" key="1">
    <citation type="journal article" date="2023" name="Plants (Basel)">
        <title>Bridging the Gap: Combining Genomics and Transcriptomics Approaches to Understand Stylosanthes scabra, an Orphan Legume from the Brazilian Caatinga.</title>
        <authorList>
            <person name="Ferreira-Neto J.R.C."/>
            <person name="da Silva M.D."/>
            <person name="Binneck E."/>
            <person name="de Melo N.F."/>
            <person name="da Silva R.H."/>
            <person name="de Melo A.L.T.M."/>
            <person name="Pandolfi V."/>
            <person name="Bustamante F.O."/>
            <person name="Brasileiro-Vidal A.C."/>
            <person name="Benko-Iseppon A.M."/>
        </authorList>
    </citation>
    <scope>NUCLEOTIDE SEQUENCE [LARGE SCALE GENOMIC DNA]</scope>
    <source>
        <tissue evidence="2">Leaves</tissue>
    </source>
</reference>
<organism evidence="2 3">
    <name type="scientific">Stylosanthes scabra</name>
    <dbReference type="NCBI Taxonomy" id="79078"/>
    <lineage>
        <taxon>Eukaryota</taxon>
        <taxon>Viridiplantae</taxon>
        <taxon>Streptophyta</taxon>
        <taxon>Embryophyta</taxon>
        <taxon>Tracheophyta</taxon>
        <taxon>Spermatophyta</taxon>
        <taxon>Magnoliopsida</taxon>
        <taxon>eudicotyledons</taxon>
        <taxon>Gunneridae</taxon>
        <taxon>Pentapetalae</taxon>
        <taxon>rosids</taxon>
        <taxon>fabids</taxon>
        <taxon>Fabales</taxon>
        <taxon>Fabaceae</taxon>
        <taxon>Papilionoideae</taxon>
        <taxon>50 kb inversion clade</taxon>
        <taxon>dalbergioids sensu lato</taxon>
        <taxon>Dalbergieae</taxon>
        <taxon>Pterocarpus clade</taxon>
        <taxon>Stylosanthes</taxon>
    </lineage>
</organism>
<name>A0ABU6RFM2_9FABA</name>
<evidence type="ECO:0000313" key="2">
    <source>
        <dbReference type="EMBL" id="MED6122624.1"/>
    </source>
</evidence>
<dbReference type="EMBL" id="JASCZI010030438">
    <property type="protein sequence ID" value="MED6122624.1"/>
    <property type="molecule type" value="Genomic_DNA"/>
</dbReference>
<comment type="caution">
    <text evidence="2">The sequence shown here is derived from an EMBL/GenBank/DDBJ whole genome shotgun (WGS) entry which is preliminary data.</text>
</comment>